<evidence type="ECO:0000313" key="3">
    <source>
        <dbReference type="EMBL" id="RKP05554.1"/>
    </source>
</evidence>
<keyword evidence="4" id="KW-1185">Reference proteome</keyword>
<dbReference type="SUPFAM" id="SSF81296">
    <property type="entry name" value="E set domains"/>
    <property type="match status" value="1"/>
</dbReference>
<dbReference type="EMBL" id="KZ993096">
    <property type="protein sequence ID" value="RKP05554.1"/>
    <property type="molecule type" value="Genomic_DNA"/>
</dbReference>
<dbReference type="GO" id="GO:0030674">
    <property type="term" value="F:protein-macromolecule adaptor activity"/>
    <property type="evidence" value="ECO:0007669"/>
    <property type="project" value="TreeGrafter"/>
</dbReference>
<name>A0A4P9XIL9_9FUNG</name>
<dbReference type="GO" id="GO:0031625">
    <property type="term" value="F:ubiquitin protein ligase binding"/>
    <property type="evidence" value="ECO:0007669"/>
    <property type="project" value="TreeGrafter"/>
</dbReference>
<evidence type="ECO:0000256" key="1">
    <source>
        <dbReference type="SAM" id="MobiDB-lite"/>
    </source>
</evidence>
<dbReference type="Gene3D" id="2.60.40.640">
    <property type="match status" value="2"/>
</dbReference>
<feature type="compositionally biased region" description="Acidic residues" evidence="1">
    <location>
        <begin position="289"/>
        <end position="306"/>
    </location>
</feature>
<dbReference type="Pfam" id="PF00339">
    <property type="entry name" value="Arrestin_N"/>
    <property type="match status" value="2"/>
</dbReference>
<dbReference type="GO" id="GO:0005886">
    <property type="term" value="C:plasma membrane"/>
    <property type="evidence" value="ECO:0007669"/>
    <property type="project" value="TreeGrafter"/>
</dbReference>
<evidence type="ECO:0000259" key="2">
    <source>
        <dbReference type="Pfam" id="PF00339"/>
    </source>
</evidence>
<dbReference type="InterPro" id="IPR050357">
    <property type="entry name" value="Arrestin_domain-protein"/>
</dbReference>
<organism evidence="3 4">
    <name type="scientific">Thamnocephalis sphaerospora</name>
    <dbReference type="NCBI Taxonomy" id="78915"/>
    <lineage>
        <taxon>Eukaryota</taxon>
        <taxon>Fungi</taxon>
        <taxon>Fungi incertae sedis</taxon>
        <taxon>Zoopagomycota</taxon>
        <taxon>Zoopagomycotina</taxon>
        <taxon>Zoopagomycetes</taxon>
        <taxon>Zoopagales</taxon>
        <taxon>Sigmoideomycetaceae</taxon>
        <taxon>Thamnocephalis</taxon>
    </lineage>
</organism>
<gene>
    <name evidence="3" type="ORF">THASP1DRAFT_25971</name>
</gene>
<dbReference type="PANTHER" id="PTHR11188:SF17">
    <property type="entry name" value="FI21816P1"/>
    <property type="match status" value="1"/>
</dbReference>
<dbReference type="Proteomes" id="UP000271241">
    <property type="component" value="Unassembled WGS sequence"/>
</dbReference>
<dbReference type="OrthoDB" id="7785529at2759"/>
<feature type="domain" description="Arrestin-like N-terminal" evidence="2">
    <location>
        <begin position="398"/>
        <end position="464"/>
    </location>
</feature>
<dbReference type="InterPro" id="IPR014752">
    <property type="entry name" value="Arrestin-like_C"/>
</dbReference>
<accession>A0A4P9XIL9</accession>
<feature type="region of interest" description="Disordered" evidence="1">
    <location>
        <begin position="242"/>
        <end position="319"/>
    </location>
</feature>
<dbReference type="InterPro" id="IPR011021">
    <property type="entry name" value="Arrestin-like_N"/>
</dbReference>
<feature type="domain" description="Arrestin-like N-terminal" evidence="2">
    <location>
        <begin position="164"/>
        <end position="216"/>
    </location>
</feature>
<reference evidence="4" key="1">
    <citation type="journal article" date="2018" name="Nat. Microbiol.">
        <title>Leveraging single-cell genomics to expand the fungal tree of life.</title>
        <authorList>
            <person name="Ahrendt S.R."/>
            <person name="Quandt C.A."/>
            <person name="Ciobanu D."/>
            <person name="Clum A."/>
            <person name="Salamov A."/>
            <person name="Andreopoulos B."/>
            <person name="Cheng J.F."/>
            <person name="Woyke T."/>
            <person name="Pelin A."/>
            <person name="Henrissat B."/>
            <person name="Reynolds N.K."/>
            <person name="Benny G.L."/>
            <person name="Smith M.E."/>
            <person name="James T.Y."/>
            <person name="Grigoriev I.V."/>
        </authorList>
    </citation>
    <scope>NUCLEOTIDE SEQUENCE [LARGE SCALE GENOMIC DNA]</scope>
    <source>
        <strain evidence="4">RSA 1356</strain>
    </source>
</reference>
<dbReference type="PANTHER" id="PTHR11188">
    <property type="entry name" value="ARRESTIN DOMAIN CONTAINING PROTEIN"/>
    <property type="match status" value="1"/>
</dbReference>
<dbReference type="GO" id="GO:0005829">
    <property type="term" value="C:cytosol"/>
    <property type="evidence" value="ECO:0007669"/>
    <property type="project" value="TreeGrafter"/>
</dbReference>
<evidence type="ECO:0000313" key="4">
    <source>
        <dbReference type="Proteomes" id="UP000271241"/>
    </source>
</evidence>
<proteinExistence type="predicted"/>
<dbReference type="AlphaFoldDB" id="A0A4P9XIL9"/>
<dbReference type="GO" id="GO:0070086">
    <property type="term" value="P:ubiquitin-dependent endocytosis"/>
    <property type="evidence" value="ECO:0007669"/>
    <property type="project" value="TreeGrafter"/>
</dbReference>
<sequence length="484" mass="54228">MARLVGTHVLGIGGDYQWRNTWNKEAKIQRAATSPQVYTVFGLLWTKETKRCDLYMDRVLGHRRLYPAFWPGDANWKPAAWRWMQASCAAALYAWPSLHIAYSAYWYLCIPIRPPFIPILANLLGRWPFGTSVTLKSKSGTTPRPSTAPVALHVNAYMLRSPGFSILLDEPHTVYHPGDTIKGVVELVLSRPIRTREIRVRLRGSLQVFVNQNHNVMELFTQEVVVWSASSARPALSTVSLGGSTRHPLGHSEGTSSVHPPHYLSLQHTHPADEESAEDEDSATVREDTAEDERADPIEICDDGESNSDCGSASDADDADCDQCSISSQGHEGTAQSRGVLATLSDGANSLSSGFVENVIRGRLRRMSLMTVLWRRPSTEEAMPSALRQLRRCSTFDEMGELRQGLHRFPFQITLPAPNTLLPELPSTFYESLTFVRYELAATYSQPWPWARRTTSLDLVVQPRNCNDGRHLSCRGKRNSKLVW</sequence>
<dbReference type="InterPro" id="IPR014756">
    <property type="entry name" value="Ig_E-set"/>
</dbReference>
<protein>
    <recommendedName>
        <fullName evidence="2">Arrestin-like N-terminal domain-containing protein</fullName>
    </recommendedName>
</protein>